<proteinExistence type="inferred from homology"/>
<sequence length="191" mass="21527">MMKKYILLTSILLSSSAFAGTHVNIDTNVGQISIELYDQEAPITTKNFLKYVKKDYYNGTIFHRVIPDFMIQAGGFDRNLQQKDTDQPIKNEASNGLKNIRGTIAMARTSNPNSATAQFFINTQSNNALDQTPFNDGYTVFGKVTQGMQVVDKISHVQTTRYGMQQNLPIEPIIIEKITIEHIVLNNHKNK</sequence>
<feature type="signal peptide" evidence="4">
    <location>
        <begin position="1"/>
        <end position="19"/>
    </location>
</feature>
<dbReference type="InterPro" id="IPR002130">
    <property type="entry name" value="Cyclophilin-type_PPIase_dom"/>
</dbReference>
<dbReference type="RefSeq" id="WP_171258590.1">
    <property type="nucleotide sequence ID" value="NZ_FMYL01000014.1"/>
</dbReference>
<protein>
    <recommendedName>
        <fullName evidence="4">Peptidyl-prolyl cis-trans isomerase</fullName>
        <shortName evidence="4">PPIase</shortName>
        <ecNumber evidence="4">5.2.1.8</ecNumber>
    </recommendedName>
</protein>
<name>A0A1G6K5G2_9GAMM</name>
<dbReference type="STRING" id="1219383.SAMN05421733_11447"/>
<feature type="chain" id="PRO_5017105610" description="Peptidyl-prolyl cis-trans isomerase" evidence="4">
    <location>
        <begin position="20"/>
        <end position="191"/>
    </location>
</feature>
<keyword evidence="2 4" id="KW-0697">Rotamase</keyword>
<reference evidence="7" key="1">
    <citation type="submission" date="2016-09" db="EMBL/GenBank/DDBJ databases">
        <authorList>
            <person name="Varghese N."/>
            <person name="Submissions S."/>
        </authorList>
    </citation>
    <scope>NUCLEOTIDE SEQUENCE [LARGE SCALE GENOMIC DNA]</scope>
    <source>
        <strain evidence="7">ANC 4422</strain>
    </source>
</reference>
<dbReference type="Gene3D" id="2.40.100.10">
    <property type="entry name" value="Cyclophilin-like"/>
    <property type="match status" value="1"/>
</dbReference>
<dbReference type="InterPro" id="IPR020892">
    <property type="entry name" value="Cyclophilin-type_PPIase_CS"/>
</dbReference>
<comment type="catalytic activity">
    <reaction evidence="4">
        <text>[protein]-peptidylproline (omega=180) = [protein]-peptidylproline (omega=0)</text>
        <dbReference type="Rhea" id="RHEA:16237"/>
        <dbReference type="Rhea" id="RHEA-COMP:10747"/>
        <dbReference type="Rhea" id="RHEA-COMP:10748"/>
        <dbReference type="ChEBI" id="CHEBI:83833"/>
        <dbReference type="ChEBI" id="CHEBI:83834"/>
        <dbReference type="EC" id="5.2.1.8"/>
    </reaction>
</comment>
<gene>
    <name evidence="6" type="ORF">SAMN05421733_11447</name>
</gene>
<organism evidence="6 7">
    <name type="scientific">Acinetobacter boissieri</name>
    <dbReference type="NCBI Taxonomy" id="1219383"/>
    <lineage>
        <taxon>Bacteria</taxon>
        <taxon>Pseudomonadati</taxon>
        <taxon>Pseudomonadota</taxon>
        <taxon>Gammaproteobacteria</taxon>
        <taxon>Moraxellales</taxon>
        <taxon>Moraxellaceae</taxon>
        <taxon>Acinetobacter</taxon>
    </lineage>
</organism>
<dbReference type="Pfam" id="PF00160">
    <property type="entry name" value="Pro_isomerase"/>
    <property type="match status" value="1"/>
</dbReference>
<evidence type="ECO:0000259" key="5">
    <source>
        <dbReference type="PROSITE" id="PS50072"/>
    </source>
</evidence>
<evidence type="ECO:0000256" key="3">
    <source>
        <dbReference type="ARBA" id="ARBA00023235"/>
    </source>
</evidence>
<dbReference type="PANTHER" id="PTHR43246">
    <property type="entry name" value="PEPTIDYL-PROLYL CIS-TRANS ISOMERASE CYP38, CHLOROPLASTIC"/>
    <property type="match status" value="1"/>
</dbReference>
<dbReference type="InterPro" id="IPR044665">
    <property type="entry name" value="E_coli_cyclophilin_A-like"/>
</dbReference>
<dbReference type="GO" id="GO:0006457">
    <property type="term" value="P:protein folding"/>
    <property type="evidence" value="ECO:0007669"/>
    <property type="project" value="InterPro"/>
</dbReference>
<dbReference type="EC" id="5.2.1.8" evidence="4"/>
<feature type="domain" description="PPIase cyclophilin-type" evidence="5">
    <location>
        <begin position="26"/>
        <end position="180"/>
    </location>
</feature>
<keyword evidence="3 4" id="KW-0413">Isomerase</keyword>
<comment type="similarity">
    <text evidence="1 4">Belongs to the cyclophilin-type PPIase family.</text>
</comment>
<dbReference type="PROSITE" id="PS50072">
    <property type="entry name" value="CSA_PPIASE_2"/>
    <property type="match status" value="1"/>
</dbReference>
<evidence type="ECO:0000256" key="2">
    <source>
        <dbReference type="ARBA" id="ARBA00023110"/>
    </source>
</evidence>
<evidence type="ECO:0000256" key="4">
    <source>
        <dbReference type="RuleBase" id="RU363019"/>
    </source>
</evidence>
<dbReference type="Proteomes" id="UP000242501">
    <property type="component" value="Unassembled WGS sequence"/>
</dbReference>
<dbReference type="PRINTS" id="PR00153">
    <property type="entry name" value="CSAPPISMRASE"/>
</dbReference>
<evidence type="ECO:0000313" key="7">
    <source>
        <dbReference type="Proteomes" id="UP000242501"/>
    </source>
</evidence>
<accession>A0A1G6K5G2</accession>
<comment type="function">
    <text evidence="4">PPIases accelerate the folding of proteins. It catalyzes the cis-trans isomerization of proline imidic peptide bonds in oligopeptides.</text>
</comment>
<evidence type="ECO:0000313" key="6">
    <source>
        <dbReference type="EMBL" id="SDC26240.1"/>
    </source>
</evidence>
<keyword evidence="4" id="KW-0732">Signal</keyword>
<dbReference type="InterPro" id="IPR029000">
    <property type="entry name" value="Cyclophilin-like_dom_sf"/>
</dbReference>
<dbReference type="EMBL" id="FMYL01000014">
    <property type="protein sequence ID" value="SDC26240.1"/>
    <property type="molecule type" value="Genomic_DNA"/>
</dbReference>
<keyword evidence="7" id="KW-1185">Reference proteome</keyword>
<evidence type="ECO:0000256" key="1">
    <source>
        <dbReference type="ARBA" id="ARBA00007365"/>
    </source>
</evidence>
<dbReference type="GO" id="GO:0003755">
    <property type="term" value="F:peptidyl-prolyl cis-trans isomerase activity"/>
    <property type="evidence" value="ECO:0007669"/>
    <property type="project" value="UniProtKB-UniRule"/>
</dbReference>
<dbReference type="PROSITE" id="PS00170">
    <property type="entry name" value="CSA_PPIASE_1"/>
    <property type="match status" value="1"/>
</dbReference>
<dbReference type="SUPFAM" id="SSF50891">
    <property type="entry name" value="Cyclophilin-like"/>
    <property type="match status" value="1"/>
</dbReference>
<dbReference type="AlphaFoldDB" id="A0A1G6K5G2"/>